<dbReference type="EMBL" id="AQPF01000051">
    <property type="protein sequence ID" value="KAF0803375.1"/>
    <property type="molecule type" value="Genomic_DNA"/>
</dbReference>
<gene>
    <name evidence="7" type="ORF">A6D6_03714</name>
</gene>
<comment type="subcellular location">
    <subcellularLocation>
        <location evidence="1">Cell membrane</location>
        <topology evidence="1">Multi-pass membrane protein</topology>
    </subcellularLocation>
</comment>
<organism evidence="7 8">
    <name type="scientific">Alcanivorax xiamenensis</name>
    <dbReference type="NCBI Taxonomy" id="1177156"/>
    <lineage>
        <taxon>Bacteria</taxon>
        <taxon>Pseudomonadati</taxon>
        <taxon>Pseudomonadota</taxon>
        <taxon>Gammaproteobacteria</taxon>
        <taxon>Oceanospirillales</taxon>
        <taxon>Alcanivoracaceae</taxon>
        <taxon>Alcanivorax</taxon>
    </lineage>
</organism>
<feature type="transmembrane region" description="Helical" evidence="6">
    <location>
        <begin position="242"/>
        <end position="265"/>
    </location>
</feature>
<dbReference type="PANTHER" id="PTHR30250:SF11">
    <property type="entry name" value="O-ANTIGEN TRANSPORTER-RELATED"/>
    <property type="match status" value="1"/>
</dbReference>
<protein>
    <recommendedName>
        <fullName evidence="9">Membrane protein involved in the export of O-antigen and teichoic acid</fullName>
    </recommendedName>
</protein>
<evidence type="ECO:0000313" key="8">
    <source>
        <dbReference type="Proteomes" id="UP000771797"/>
    </source>
</evidence>
<feature type="transmembrane region" description="Helical" evidence="6">
    <location>
        <begin position="207"/>
        <end position="226"/>
    </location>
</feature>
<name>A0ABQ6Y480_9GAMM</name>
<feature type="transmembrane region" description="Helical" evidence="6">
    <location>
        <begin position="169"/>
        <end position="187"/>
    </location>
</feature>
<evidence type="ECO:0000256" key="3">
    <source>
        <dbReference type="ARBA" id="ARBA00022692"/>
    </source>
</evidence>
<keyword evidence="4 6" id="KW-1133">Transmembrane helix</keyword>
<accession>A0ABQ6Y480</accession>
<feature type="transmembrane region" description="Helical" evidence="6">
    <location>
        <begin position="319"/>
        <end position="340"/>
    </location>
</feature>
<reference evidence="7 8" key="1">
    <citation type="submission" date="2012-09" db="EMBL/GenBank/DDBJ databases">
        <title>Genome Sequence of alkane-degrading Bacterium Alcanivorax sp. 6-D-6.</title>
        <authorList>
            <person name="Lai Q."/>
            <person name="Shao Z."/>
        </authorList>
    </citation>
    <scope>NUCLEOTIDE SEQUENCE [LARGE SCALE GENOMIC DNA]</scope>
    <source>
        <strain evidence="7 8">6-D-6</strain>
    </source>
</reference>
<keyword evidence="5 6" id="KW-0472">Membrane</keyword>
<keyword evidence="8" id="KW-1185">Reference proteome</keyword>
<feature type="transmembrane region" description="Helical" evidence="6">
    <location>
        <begin position="12"/>
        <end position="36"/>
    </location>
</feature>
<keyword evidence="3 6" id="KW-0812">Transmembrane</keyword>
<dbReference type="PANTHER" id="PTHR30250">
    <property type="entry name" value="PST FAMILY PREDICTED COLANIC ACID TRANSPORTER"/>
    <property type="match status" value="1"/>
</dbReference>
<feature type="transmembrane region" description="Helical" evidence="6">
    <location>
        <begin position="142"/>
        <end position="163"/>
    </location>
</feature>
<feature type="transmembrane region" description="Helical" evidence="6">
    <location>
        <begin position="42"/>
        <end position="63"/>
    </location>
</feature>
<dbReference type="Proteomes" id="UP000771797">
    <property type="component" value="Unassembled WGS sequence"/>
</dbReference>
<proteinExistence type="predicted"/>
<feature type="transmembrane region" description="Helical" evidence="6">
    <location>
        <begin position="286"/>
        <end position="307"/>
    </location>
</feature>
<feature type="transmembrane region" description="Helical" evidence="6">
    <location>
        <begin position="352"/>
        <end position="371"/>
    </location>
</feature>
<comment type="caution">
    <text evidence="7">The sequence shown here is derived from an EMBL/GenBank/DDBJ whole genome shotgun (WGS) entry which is preliminary data.</text>
</comment>
<evidence type="ECO:0000313" key="7">
    <source>
        <dbReference type="EMBL" id="KAF0803375.1"/>
    </source>
</evidence>
<evidence type="ECO:0000256" key="1">
    <source>
        <dbReference type="ARBA" id="ARBA00004651"/>
    </source>
</evidence>
<feature type="transmembrane region" description="Helical" evidence="6">
    <location>
        <begin position="383"/>
        <end position="401"/>
    </location>
</feature>
<dbReference type="RefSeq" id="WP_159661556.1">
    <property type="nucleotide sequence ID" value="NZ_AQPF01000051.1"/>
</dbReference>
<sequence length="407" mass="44518">MVNIQRFKSLLLNGYILAHIATFCTSIVTSIVAVNIFRSEEYVEFMTAFAVMNFLVPIVTMGAPSYIIKCVRAREGLLGVRSDVLTMIVFGCLIAAILLYVYNLLFGDIGVPFFWALGSSISLALINIAGSSYRAESRPKKYFIGIAGSKFFLVVFVIFFGAFPLGESAGIILALAIITSSVVTLCLVKFQIMPDGGWEAHSLWRPLYFSIPLVVGNLIVLFYPFYERTLLSRLDDPEQVGVYIFVMDLALKAAGGFLIFMKVTIFPKVMGMNIRQGDDLIRKARYVVVASALSVVLLVYCAWIIVGDGEYFRGYGGNIPLYLCMAILLGMLTILSYTSVIKLVRVGRTYPVAIAGGAAVSTYAFLATTLINDFGVKGGGGAMLISALINTLFLEIFCIFGKKNDAI</sequence>
<feature type="transmembrane region" description="Helical" evidence="6">
    <location>
        <begin position="84"/>
        <end position="103"/>
    </location>
</feature>
<evidence type="ECO:0000256" key="4">
    <source>
        <dbReference type="ARBA" id="ARBA00022989"/>
    </source>
</evidence>
<dbReference type="InterPro" id="IPR050833">
    <property type="entry name" value="Poly_Biosynth_Transport"/>
</dbReference>
<evidence type="ECO:0000256" key="5">
    <source>
        <dbReference type="ARBA" id="ARBA00023136"/>
    </source>
</evidence>
<evidence type="ECO:0008006" key="9">
    <source>
        <dbReference type="Google" id="ProtNLM"/>
    </source>
</evidence>
<feature type="transmembrane region" description="Helical" evidence="6">
    <location>
        <begin position="109"/>
        <end position="130"/>
    </location>
</feature>
<keyword evidence="2" id="KW-1003">Cell membrane</keyword>
<evidence type="ECO:0000256" key="6">
    <source>
        <dbReference type="SAM" id="Phobius"/>
    </source>
</evidence>
<evidence type="ECO:0000256" key="2">
    <source>
        <dbReference type="ARBA" id="ARBA00022475"/>
    </source>
</evidence>